<dbReference type="InterPro" id="IPR001478">
    <property type="entry name" value="PDZ"/>
</dbReference>
<dbReference type="Pfam" id="PF13365">
    <property type="entry name" value="Trypsin_2"/>
    <property type="match status" value="1"/>
</dbReference>
<dbReference type="Gene3D" id="2.40.10.10">
    <property type="entry name" value="Trypsin-like serine proteases"/>
    <property type="match status" value="2"/>
</dbReference>
<dbReference type="InterPro" id="IPR043504">
    <property type="entry name" value="Peptidase_S1_PA_chymotrypsin"/>
</dbReference>
<dbReference type="Gene3D" id="2.30.42.10">
    <property type="match status" value="1"/>
</dbReference>
<dbReference type="InterPro" id="IPR001940">
    <property type="entry name" value="Peptidase_S1C"/>
</dbReference>
<dbReference type="SUPFAM" id="SSF50494">
    <property type="entry name" value="Trypsin-like serine proteases"/>
    <property type="match status" value="1"/>
</dbReference>
<dbReference type="PANTHER" id="PTHR22939">
    <property type="entry name" value="SERINE PROTEASE FAMILY S1C HTRA-RELATED"/>
    <property type="match status" value="1"/>
</dbReference>
<evidence type="ECO:0000313" key="6">
    <source>
        <dbReference type="EMBL" id="SVA99097.1"/>
    </source>
</evidence>
<dbReference type="AlphaFoldDB" id="A0A382ADQ3"/>
<sequence>MFKKVFSYVVIASLLFAISGCGAITATTALGTVGSAAATKVIEHQAGYGIQSPHTIIEKVMPAVVTVIAELPISKRKPDAPRFVKPGERPKSPQDEEQGFASGTGFVIDEDGTIVTNWHVIRNIIDKKDGTLRVLFSNDSIYEAKVFNYDKTSDIAVLKIVNTEKKTFPFVKWGRKPLLGGHAIVIGSPISLDFSVSFGIVSAIDRIIPKAAPPFVPFIQTDAAMNRGNSGGPLFNADGEVVGINTLILTPPNPSGAEVGSIGLGFAIDGQYAQMIIKRLESGKKISWSYVGLHYRLLNMEETKDNGLEFGRNVIVAEVVKDTPAFGKLFKNDIIMKMNGDVVTHKTFATMIASLEPGTKVKLDVLRGKQGIGDVEITLGVRPE</sequence>
<dbReference type="PANTHER" id="PTHR22939:SF129">
    <property type="entry name" value="SERINE PROTEASE HTRA2, MITOCHONDRIAL"/>
    <property type="match status" value="1"/>
</dbReference>
<keyword evidence="2" id="KW-0645">Protease</keyword>
<reference evidence="6" key="1">
    <citation type="submission" date="2018-05" db="EMBL/GenBank/DDBJ databases">
        <authorList>
            <person name="Lanie J.A."/>
            <person name="Ng W.-L."/>
            <person name="Kazmierczak K.M."/>
            <person name="Andrzejewski T.M."/>
            <person name="Davidsen T.M."/>
            <person name="Wayne K.J."/>
            <person name="Tettelin H."/>
            <person name="Glass J.I."/>
            <person name="Rusch D."/>
            <person name="Podicherti R."/>
            <person name="Tsui H.-C.T."/>
            <person name="Winkler M.E."/>
        </authorList>
    </citation>
    <scope>NUCLEOTIDE SEQUENCE</scope>
</reference>
<dbReference type="PROSITE" id="PS51257">
    <property type="entry name" value="PROKAR_LIPOPROTEIN"/>
    <property type="match status" value="1"/>
</dbReference>
<feature type="compositionally biased region" description="Basic and acidic residues" evidence="4">
    <location>
        <begin position="79"/>
        <end position="94"/>
    </location>
</feature>
<feature type="region of interest" description="Disordered" evidence="4">
    <location>
        <begin position="79"/>
        <end position="100"/>
    </location>
</feature>
<feature type="domain" description="PDZ" evidence="5">
    <location>
        <begin position="262"/>
        <end position="369"/>
    </location>
</feature>
<accession>A0A382ADQ3</accession>
<name>A0A382ADQ3_9ZZZZ</name>
<organism evidence="6">
    <name type="scientific">marine metagenome</name>
    <dbReference type="NCBI Taxonomy" id="408172"/>
    <lineage>
        <taxon>unclassified sequences</taxon>
        <taxon>metagenomes</taxon>
        <taxon>ecological metagenomes</taxon>
    </lineage>
</organism>
<proteinExistence type="inferred from homology"/>
<dbReference type="Pfam" id="PF13180">
    <property type="entry name" value="PDZ_2"/>
    <property type="match status" value="1"/>
</dbReference>
<dbReference type="GO" id="GO:0006508">
    <property type="term" value="P:proteolysis"/>
    <property type="evidence" value="ECO:0007669"/>
    <property type="project" value="UniProtKB-KW"/>
</dbReference>
<dbReference type="SMART" id="SM00228">
    <property type="entry name" value="PDZ"/>
    <property type="match status" value="1"/>
</dbReference>
<evidence type="ECO:0000256" key="3">
    <source>
        <dbReference type="ARBA" id="ARBA00022801"/>
    </source>
</evidence>
<keyword evidence="3" id="KW-0378">Hydrolase</keyword>
<dbReference type="EMBL" id="UINC01024775">
    <property type="protein sequence ID" value="SVA99097.1"/>
    <property type="molecule type" value="Genomic_DNA"/>
</dbReference>
<dbReference type="PRINTS" id="PR00834">
    <property type="entry name" value="PROTEASES2C"/>
</dbReference>
<protein>
    <recommendedName>
        <fullName evidence="5">PDZ domain-containing protein</fullName>
    </recommendedName>
</protein>
<evidence type="ECO:0000256" key="4">
    <source>
        <dbReference type="SAM" id="MobiDB-lite"/>
    </source>
</evidence>
<dbReference type="GO" id="GO:0004252">
    <property type="term" value="F:serine-type endopeptidase activity"/>
    <property type="evidence" value="ECO:0007669"/>
    <property type="project" value="InterPro"/>
</dbReference>
<evidence type="ECO:0000256" key="2">
    <source>
        <dbReference type="ARBA" id="ARBA00022670"/>
    </source>
</evidence>
<evidence type="ECO:0000259" key="5">
    <source>
        <dbReference type="SMART" id="SM00228"/>
    </source>
</evidence>
<dbReference type="SUPFAM" id="SSF50156">
    <property type="entry name" value="PDZ domain-like"/>
    <property type="match status" value="1"/>
</dbReference>
<comment type="similarity">
    <text evidence="1">Belongs to the peptidase S1C family.</text>
</comment>
<dbReference type="InterPro" id="IPR009003">
    <property type="entry name" value="Peptidase_S1_PA"/>
</dbReference>
<evidence type="ECO:0000256" key="1">
    <source>
        <dbReference type="ARBA" id="ARBA00010541"/>
    </source>
</evidence>
<dbReference type="InterPro" id="IPR036034">
    <property type="entry name" value="PDZ_sf"/>
</dbReference>
<gene>
    <name evidence="6" type="ORF">METZ01_LOCUS151951</name>
</gene>